<gene>
    <name evidence="1" type="ORF">PsorP6_001004</name>
</gene>
<dbReference type="EMBL" id="CM047580">
    <property type="protein sequence ID" value="KAI9922154.1"/>
    <property type="molecule type" value="Genomic_DNA"/>
</dbReference>
<evidence type="ECO:0000313" key="2">
    <source>
        <dbReference type="Proteomes" id="UP001163321"/>
    </source>
</evidence>
<reference evidence="1 2" key="1">
    <citation type="journal article" date="2022" name="bioRxiv">
        <title>The genome of the oomycete Peronosclerospora sorghi, a cosmopolitan pathogen of maize and sorghum, is inflated with dispersed pseudogenes.</title>
        <authorList>
            <person name="Fletcher K."/>
            <person name="Martin F."/>
            <person name="Isakeit T."/>
            <person name="Cavanaugh K."/>
            <person name="Magill C."/>
            <person name="Michelmore R."/>
        </authorList>
    </citation>
    <scope>NUCLEOTIDE SEQUENCE [LARGE SCALE GENOMIC DNA]</scope>
    <source>
        <strain evidence="1">P6</strain>
    </source>
</reference>
<protein>
    <submittedName>
        <fullName evidence="1">Uncharacterized protein</fullName>
    </submittedName>
</protein>
<name>A0ACC0WTR6_9STRA</name>
<comment type="caution">
    <text evidence="1">The sequence shown here is derived from an EMBL/GenBank/DDBJ whole genome shotgun (WGS) entry which is preliminary data.</text>
</comment>
<organism evidence="1 2">
    <name type="scientific">Peronosclerospora sorghi</name>
    <dbReference type="NCBI Taxonomy" id="230839"/>
    <lineage>
        <taxon>Eukaryota</taxon>
        <taxon>Sar</taxon>
        <taxon>Stramenopiles</taxon>
        <taxon>Oomycota</taxon>
        <taxon>Peronosporomycetes</taxon>
        <taxon>Peronosporales</taxon>
        <taxon>Peronosporaceae</taxon>
        <taxon>Peronosclerospora</taxon>
    </lineage>
</organism>
<dbReference type="Proteomes" id="UP001163321">
    <property type="component" value="Chromosome 1"/>
</dbReference>
<accession>A0ACC0WTR6</accession>
<evidence type="ECO:0000313" key="1">
    <source>
        <dbReference type="EMBL" id="KAI9922154.1"/>
    </source>
</evidence>
<sequence>MWLSYASTLQQQKNANAVLTSWTGVSTESFHVGFYQPRVEKKRNGHVLLRFCSIEMTRSPDRELIYEN</sequence>
<proteinExistence type="predicted"/>
<keyword evidence="2" id="KW-1185">Reference proteome</keyword>